<name>A0A5E6XT04_PSEFL</name>
<evidence type="ECO:0000313" key="2">
    <source>
        <dbReference type="Proteomes" id="UP000326241"/>
    </source>
</evidence>
<proteinExistence type="predicted"/>
<dbReference type="Proteomes" id="UP000326241">
    <property type="component" value="Unassembled WGS sequence"/>
</dbReference>
<dbReference type="EMBL" id="CABVGZ010000108">
    <property type="protein sequence ID" value="VVN44712.1"/>
    <property type="molecule type" value="Genomic_DNA"/>
</dbReference>
<organism evidence="1 2">
    <name type="scientific">Pseudomonas fluorescens</name>
    <dbReference type="NCBI Taxonomy" id="294"/>
    <lineage>
        <taxon>Bacteria</taxon>
        <taxon>Pseudomonadati</taxon>
        <taxon>Pseudomonadota</taxon>
        <taxon>Gammaproteobacteria</taxon>
        <taxon>Pseudomonadales</taxon>
        <taxon>Pseudomonadaceae</taxon>
        <taxon>Pseudomonas</taxon>
    </lineage>
</organism>
<reference evidence="1 2" key="1">
    <citation type="submission" date="2019-09" db="EMBL/GenBank/DDBJ databases">
        <authorList>
            <person name="Chandra G."/>
            <person name="Truman W A."/>
        </authorList>
    </citation>
    <scope>NUCLEOTIDE SEQUENCE [LARGE SCALE GENOMIC DNA]</scope>
    <source>
        <strain evidence="1">PS624</strain>
    </source>
</reference>
<evidence type="ECO:0000313" key="1">
    <source>
        <dbReference type="EMBL" id="VVN44712.1"/>
    </source>
</evidence>
<sequence>MSESNDSVSNVVSASDSETSNIESVRLEAEKVLPSALGDFAGALSWQIPLSVDQKKQVLEAVRVYIEGLDDLPRPGQGLLELLNIEQPLSPETLRDPAKAVETLIAGARGQALGLAVQTRLKGYASDVSVNDYALAAVQLHLDPQSIEIHKRNSVAGFDLDSKQHWGKPVTAVFDKLREHLIKELSSNPEMSGLGAYILLAKNAPVFLIKNTPAGVKYGGPAWFNLAVAAATIEAQSPGKVANMTFAQVMVYAESAALRDPAVAQYAQTITLADWSVVHGLMNRKEVESYTEAQLRELKETFNSELADRLNTPMLLSSEFPNREKIARVALEKKFGKGFPIEERVLDSDANWAAASGTPVAKGKLHTLLDAAMMRGGFKWDTRDPFLVQHLHTINTMDLRVPETFDHEFETTLNNLKKGTQMSVRRLISELPLEDRENLEYGKIDFYQDKTIKLATDFWNRKITNSNQTLTLRVERGIDKKVSVYCIDLGAASITRRASDPAISEDRVDVHIPSVSYGVRLFQPANNKHAEHLKQIFSSSGIFPVPSNYSSNRSHIIADAYVEHLDFDNEDIRKAAEGQTTWDKELAVLNSRVQFLLNLIPFKSAVSNFIDGKYADGAIDLFLDVLGFVTAGVSVAAKLTKVAATTTSALRQALKAAKIIGVLVIGELNPLSVLVAGGKLLGAGIKYVGVKGLQQFDKFRDAVFGYDLLIGVSKQHGPAALGTFKVGEQSIESVGVLKGSSWHPYNTRTQRLYGAPGNFRPSGSGGFGNAEMGRFTVKSSVIAGLEANARGIFRSTDGQSFYIRNIDGTGQEAFYQIKNDFSLSADLTDVILVDRVTNRAHGSRLWQVAPDQWQPVSLRGGDLSAGATEIPAGAIVDESASFAARLVHTSRNALGLDLVFTRGRLPNGLWEPVIETINNRQTAHLPFDWGQKSTTHYSIQRTSIHQALSATEFSRLSVVGSLTKTNASEYSASIKAQLARTDGGANFFFVMERIQPANSVGKEFNALKIHDLEINKLPVGANAVSGYWMPQGGYVDIPVHPEWGQPDYLFTPDFTGCSLVVDQLDTNLLRVRHVEGAKEFAQYNGLPAGEHGWGLSTSMEFQDYGFRVDANGSADSLLTGFAFMKYDRQTSAWKLHFQSVQGGPRIGKHSSAVPGWRTPPETVVEVYSDYKVMKVVNRPVMTIVGATAG</sequence>
<dbReference type="AlphaFoldDB" id="A0A5E6XT04"/>
<dbReference type="RefSeq" id="WP_150776540.1">
    <property type="nucleotide sequence ID" value="NZ_CABVGZ010000108.1"/>
</dbReference>
<gene>
    <name evidence="1" type="ORF">PS624_05681</name>
</gene>
<accession>A0A5E6XT04</accession>
<protein>
    <submittedName>
        <fullName evidence="1">Uncharacterized protein</fullName>
    </submittedName>
</protein>